<comment type="caution">
    <text evidence="3">The sequence shown here is derived from an EMBL/GenBank/DDBJ whole genome shotgun (WGS) entry which is preliminary data.</text>
</comment>
<feature type="region of interest" description="Disordered" evidence="1">
    <location>
        <begin position="76"/>
        <end position="109"/>
    </location>
</feature>
<reference evidence="3" key="2">
    <citation type="submission" date="2021-08" db="EMBL/GenBank/DDBJ databases">
        <authorList>
            <person name="Tani A."/>
            <person name="Ola A."/>
            <person name="Ogura Y."/>
            <person name="Katsura K."/>
            <person name="Hayashi T."/>
        </authorList>
    </citation>
    <scope>NUCLEOTIDE SEQUENCE</scope>
    <source>
        <strain evidence="3">DSM 23674</strain>
    </source>
</reference>
<evidence type="ECO:0000256" key="2">
    <source>
        <dbReference type="SAM" id="SignalP"/>
    </source>
</evidence>
<feature type="region of interest" description="Disordered" evidence="1">
    <location>
        <begin position="18"/>
        <end position="48"/>
    </location>
</feature>
<proteinExistence type="predicted"/>
<accession>A0ABQ4TR26</accession>
<protein>
    <recommendedName>
        <fullName evidence="5">Secreted protein</fullName>
    </recommendedName>
</protein>
<reference evidence="3" key="1">
    <citation type="journal article" date="2021" name="Front. Microbiol.">
        <title>Comprehensive Comparative Genomics and Phenotyping of Methylobacterium Species.</title>
        <authorList>
            <person name="Alessa O."/>
            <person name="Ogura Y."/>
            <person name="Fujitani Y."/>
            <person name="Takami H."/>
            <person name="Hayashi T."/>
            <person name="Sahin N."/>
            <person name="Tani A."/>
        </authorList>
    </citation>
    <scope>NUCLEOTIDE SEQUENCE</scope>
    <source>
        <strain evidence="3">DSM 23674</strain>
    </source>
</reference>
<evidence type="ECO:0000313" key="4">
    <source>
        <dbReference type="Proteomes" id="UP001055101"/>
    </source>
</evidence>
<keyword evidence="4" id="KW-1185">Reference proteome</keyword>
<name>A0ABQ4TR26_9HYPH</name>
<keyword evidence="2" id="KW-0732">Signal</keyword>
<dbReference type="RefSeq" id="WP_238232560.1">
    <property type="nucleotide sequence ID" value="NZ_BPRA01000017.1"/>
</dbReference>
<evidence type="ECO:0000256" key="1">
    <source>
        <dbReference type="SAM" id="MobiDB-lite"/>
    </source>
</evidence>
<feature type="compositionally biased region" description="Low complexity" evidence="1">
    <location>
        <begin position="32"/>
        <end position="44"/>
    </location>
</feature>
<sequence>MRMTIGVAVLLAGCAGVSAQDVDTSPRPSGGLSPLRAAPSALPRANEDALNRQVAMDRRMDARTKRVIGSVCLGCGGAERRTHGRSGNGATDPAAGEAPVADPAEAPLD</sequence>
<dbReference type="Proteomes" id="UP001055101">
    <property type="component" value="Unassembled WGS sequence"/>
</dbReference>
<evidence type="ECO:0008006" key="5">
    <source>
        <dbReference type="Google" id="ProtNLM"/>
    </source>
</evidence>
<feature type="chain" id="PRO_5047086619" description="Secreted protein" evidence="2">
    <location>
        <begin position="20"/>
        <end position="109"/>
    </location>
</feature>
<dbReference type="EMBL" id="BPRA01000017">
    <property type="protein sequence ID" value="GJE57137.1"/>
    <property type="molecule type" value="Genomic_DNA"/>
</dbReference>
<feature type="signal peptide" evidence="2">
    <location>
        <begin position="1"/>
        <end position="19"/>
    </location>
</feature>
<evidence type="ECO:0000313" key="3">
    <source>
        <dbReference type="EMBL" id="GJE57137.1"/>
    </source>
</evidence>
<organism evidence="3 4">
    <name type="scientific">Methylobacterium thuringiense</name>
    <dbReference type="NCBI Taxonomy" id="1003091"/>
    <lineage>
        <taxon>Bacteria</taxon>
        <taxon>Pseudomonadati</taxon>
        <taxon>Pseudomonadota</taxon>
        <taxon>Alphaproteobacteria</taxon>
        <taxon>Hyphomicrobiales</taxon>
        <taxon>Methylobacteriaceae</taxon>
        <taxon>Methylobacterium</taxon>
    </lineage>
</organism>
<gene>
    <name evidence="3" type="ORF">EKPJFOCH_3649</name>
</gene>